<evidence type="ECO:0000313" key="2">
    <source>
        <dbReference type="EMBL" id="KAL0102502.1"/>
    </source>
</evidence>
<evidence type="ECO:0000313" key="3">
    <source>
        <dbReference type="Proteomes" id="UP001430953"/>
    </source>
</evidence>
<feature type="compositionally biased region" description="Basic residues" evidence="1">
    <location>
        <begin position="107"/>
        <end position="118"/>
    </location>
</feature>
<gene>
    <name evidence="2" type="ORF">PUN28_018059</name>
</gene>
<reference evidence="2 3" key="1">
    <citation type="submission" date="2023-03" db="EMBL/GenBank/DDBJ databases">
        <title>High recombination rates correlate with genetic variation in Cardiocondyla obscurior ants.</title>
        <authorList>
            <person name="Errbii M."/>
        </authorList>
    </citation>
    <scope>NUCLEOTIDE SEQUENCE [LARGE SCALE GENOMIC DNA]</scope>
    <source>
        <strain evidence="2">Alpha-2009</strain>
        <tissue evidence="2">Whole body</tissue>
    </source>
</reference>
<evidence type="ECO:0000256" key="1">
    <source>
        <dbReference type="SAM" id="MobiDB-lite"/>
    </source>
</evidence>
<keyword evidence="3" id="KW-1185">Reference proteome</keyword>
<feature type="region of interest" description="Disordered" evidence="1">
    <location>
        <begin position="73"/>
        <end position="118"/>
    </location>
</feature>
<dbReference type="AlphaFoldDB" id="A0AAW2EKY8"/>
<protein>
    <recommendedName>
        <fullName evidence="4">Secreted protein</fullName>
    </recommendedName>
</protein>
<name>A0AAW2EKY8_9HYME</name>
<evidence type="ECO:0008006" key="4">
    <source>
        <dbReference type="Google" id="ProtNLM"/>
    </source>
</evidence>
<accession>A0AAW2EKY8</accession>
<sequence length="118" mass="13406">MFVRVVLPGTAVPLATHEGRPSVPEGISRARKDRIKRTGDGKNRTVTTICHACAFLLRKVVRAFLFFLSHRHLDSSSSSRGTQETPGSLRGSRTRWDRSFFQQNPVSRRKNRRKCASR</sequence>
<dbReference type="Proteomes" id="UP001430953">
    <property type="component" value="Unassembled WGS sequence"/>
</dbReference>
<feature type="region of interest" description="Disordered" evidence="1">
    <location>
        <begin position="17"/>
        <end position="41"/>
    </location>
</feature>
<dbReference type="EMBL" id="JADYXP020000022">
    <property type="protein sequence ID" value="KAL0102502.1"/>
    <property type="molecule type" value="Genomic_DNA"/>
</dbReference>
<comment type="caution">
    <text evidence="2">The sequence shown here is derived from an EMBL/GenBank/DDBJ whole genome shotgun (WGS) entry which is preliminary data.</text>
</comment>
<organism evidence="2 3">
    <name type="scientific">Cardiocondyla obscurior</name>
    <dbReference type="NCBI Taxonomy" id="286306"/>
    <lineage>
        <taxon>Eukaryota</taxon>
        <taxon>Metazoa</taxon>
        <taxon>Ecdysozoa</taxon>
        <taxon>Arthropoda</taxon>
        <taxon>Hexapoda</taxon>
        <taxon>Insecta</taxon>
        <taxon>Pterygota</taxon>
        <taxon>Neoptera</taxon>
        <taxon>Endopterygota</taxon>
        <taxon>Hymenoptera</taxon>
        <taxon>Apocrita</taxon>
        <taxon>Aculeata</taxon>
        <taxon>Formicoidea</taxon>
        <taxon>Formicidae</taxon>
        <taxon>Myrmicinae</taxon>
        <taxon>Cardiocondyla</taxon>
    </lineage>
</organism>
<proteinExistence type="predicted"/>